<sequence length="289" mass="31873">MEAHSEKEKLYTLPEAGTIYVETSGFEELKRQPCDSCIVEFLGLNPGPSTALGDGVSEVRQPFNNHVVLRLQVKGAPVGVTLKGKYVLAKGVRCSPEVARMPSSRTYLAAKPVHYSSPSKSATAAFWFEVTDGTTIKDFLDAADPPGDETKGLFPFSYVDAPPFYGSPNTQVGCRDFLAQWFCVLHSNGLVKWQCHQAWYPGRGVCKPDGVQTFASIMQYVYNTVLVGDVDQPNLQRLPIPKAHFSHHKRRLECAGEELPYHSGEPAAATKKDDSAKEAERPCKKSKQH</sequence>
<dbReference type="VEuPathDB" id="FungiDB:GGTG_00177"/>
<dbReference type="eggNOG" id="ENOG502RMSK">
    <property type="taxonomic scope" value="Eukaryota"/>
</dbReference>
<dbReference type="EMBL" id="GL385395">
    <property type="protein sequence ID" value="EJT80174.1"/>
    <property type="molecule type" value="Genomic_DNA"/>
</dbReference>
<dbReference type="HOGENOM" id="CLU_783200_0_0_1"/>
<reference evidence="3" key="4">
    <citation type="journal article" date="2015" name="G3 (Bethesda)">
        <title>Genome sequences of three phytopathogenic species of the Magnaporthaceae family of fungi.</title>
        <authorList>
            <person name="Okagaki L.H."/>
            <person name="Nunes C.C."/>
            <person name="Sailsbery J."/>
            <person name="Clay B."/>
            <person name="Brown D."/>
            <person name="John T."/>
            <person name="Oh Y."/>
            <person name="Young N."/>
            <person name="Fitzgerald M."/>
            <person name="Haas B.J."/>
            <person name="Zeng Q."/>
            <person name="Young S."/>
            <person name="Adiconis X."/>
            <person name="Fan L."/>
            <person name="Levin J.Z."/>
            <person name="Mitchell T.K."/>
            <person name="Okubara P.A."/>
            <person name="Farman M.L."/>
            <person name="Kohn L.M."/>
            <person name="Birren B."/>
            <person name="Ma L.-J."/>
            <person name="Dean R.A."/>
        </authorList>
    </citation>
    <scope>NUCLEOTIDE SEQUENCE</scope>
    <source>
        <strain evidence="3">R3-111a-1</strain>
    </source>
</reference>
<evidence type="ECO:0000313" key="2">
    <source>
        <dbReference type="EMBL" id="EJT80174.1"/>
    </source>
</evidence>
<reference evidence="2" key="3">
    <citation type="submission" date="2010-09" db="EMBL/GenBank/DDBJ databases">
        <title>Annotation of Gaeumannomyces graminis var. tritici R3-111a-1.</title>
        <authorList>
            <consortium name="The Broad Institute Genome Sequencing Platform"/>
            <person name="Ma L.-J."/>
            <person name="Dead R."/>
            <person name="Young S.K."/>
            <person name="Zeng Q."/>
            <person name="Gargeya S."/>
            <person name="Fitzgerald M."/>
            <person name="Haas B."/>
            <person name="Abouelleil A."/>
            <person name="Alvarado L."/>
            <person name="Arachchi H.M."/>
            <person name="Berlin A."/>
            <person name="Brown A."/>
            <person name="Chapman S.B."/>
            <person name="Chen Z."/>
            <person name="Dunbar C."/>
            <person name="Freedman E."/>
            <person name="Gearin G."/>
            <person name="Gellesch M."/>
            <person name="Goldberg J."/>
            <person name="Griggs A."/>
            <person name="Gujja S."/>
            <person name="Heiman D."/>
            <person name="Howarth C."/>
            <person name="Larson L."/>
            <person name="Lui A."/>
            <person name="MacDonald P.J.P."/>
            <person name="Mehta T."/>
            <person name="Montmayeur A."/>
            <person name="Murphy C."/>
            <person name="Neiman D."/>
            <person name="Pearson M."/>
            <person name="Priest M."/>
            <person name="Roberts A."/>
            <person name="Saif S."/>
            <person name="Shea T."/>
            <person name="Shenoy N."/>
            <person name="Sisk P."/>
            <person name="Stolte C."/>
            <person name="Sykes S."/>
            <person name="Yandava C."/>
            <person name="Wortman J."/>
            <person name="Nusbaum C."/>
            <person name="Birren B."/>
        </authorList>
    </citation>
    <scope>NUCLEOTIDE SEQUENCE</scope>
    <source>
        <strain evidence="2">R3-111a-1</strain>
    </source>
</reference>
<dbReference type="OrthoDB" id="5120070at2759"/>
<dbReference type="GeneID" id="20340635"/>
<feature type="region of interest" description="Disordered" evidence="1">
    <location>
        <begin position="257"/>
        <end position="289"/>
    </location>
</feature>
<reference evidence="3" key="5">
    <citation type="submission" date="2018-04" db="UniProtKB">
        <authorList>
            <consortium name="EnsemblFungi"/>
        </authorList>
    </citation>
    <scope>IDENTIFICATION</scope>
    <source>
        <strain evidence="3">R3-111a-1</strain>
    </source>
</reference>
<dbReference type="AlphaFoldDB" id="J3NFY4"/>
<evidence type="ECO:0000313" key="3">
    <source>
        <dbReference type="EnsemblFungi" id="EJT80174"/>
    </source>
</evidence>
<reference evidence="2" key="2">
    <citation type="submission" date="2010-07" db="EMBL/GenBank/DDBJ databases">
        <authorList>
            <consortium name="The Broad Institute Genome Sequencing Platform"/>
            <consortium name="Broad Institute Genome Sequencing Center for Infectious Disease"/>
            <person name="Ma L.-J."/>
            <person name="Dead R."/>
            <person name="Young S."/>
            <person name="Zeng Q."/>
            <person name="Koehrsen M."/>
            <person name="Alvarado L."/>
            <person name="Berlin A."/>
            <person name="Chapman S.B."/>
            <person name="Chen Z."/>
            <person name="Freedman E."/>
            <person name="Gellesch M."/>
            <person name="Goldberg J."/>
            <person name="Griggs A."/>
            <person name="Gujja S."/>
            <person name="Heilman E.R."/>
            <person name="Heiman D."/>
            <person name="Hepburn T."/>
            <person name="Howarth C."/>
            <person name="Jen D."/>
            <person name="Larson L."/>
            <person name="Mehta T."/>
            <person name="Neiman D."/>
            <person name="Pearson M."/>
            <person name="Roberts A."/>
            <person name="Saif S."/>
            <person name="Shea T."/>
            <person name="Shenoy N."/>
            <person name="Sisk P."/>
            <person name="Stolte C."/>
            <person name="Sykes S."/>
            <person name="Walk T."/>
            <person name="White J."/>
            <person name="Yandava C."/>
            <person name="Haas B."/>
            <person name="Nusbaum C."/>
            <person name="Birren B."/>
        </authorList>
    </citation>
    <scope>NUCLEOTIDE SEQUENCE</scope>
    <source>
        <strain evidence="2">R3-111a-1</strain>
    </source>
</reference>
<feature type="compositionally biased region" description="Basic and acidic residues" evidence="1">
    <location>
        <begin position="270"/>
        <end position="283"/>
    </location>
</feature>
<proteinExistence type="predicted"/>
<evidence type="ECO:0000256" key="1">
    <source>
        <dbReference type="SAM" id="MobiDB-lite"/>
    </source>
</evidence>
<protein>
    <submittedName>
        <fullName evidence="2 3">Uncharacterized protein</fullName>
    </submittedName>
</protein>
<gene>
    <name evidence="3" type="primary">20340635</name>
    <name evidence="2" type="ORF">GGTG_00177</name>
</gene>
<name>J3NFY4_GAET3</name>
<accession>J3NFY4</accession>
<dbReference type="EnsemblFungi" id="EJT80174">
    <property type="protein sequence ID" value="EJT80174"/>
    <property type="gene ID" value="GGTG_00177"/>
</dbReference>
<reference evidence="4" key="1">
    <citation type="submission" date="2010-07" db="EMBL/GenBank/DDBJ databases">
        <title>The genome sequence of Gaeumannomyces graminis var. tritici strain R3-111a-1.</title>
        <authorList>
            <consortium name="The Broad Institute Genome Sequencing Platform"/>
            <person name="Ma L.-J."/>
            <person name="Dead R."/>
            <person name="Young S."/>
            <person name="Zeng Q."/>
            <person name="Koehrsen M."/>
            <person name="Alvarado L."/>
            <person name="Berlin A."/>
            <person name="Chapman S.B."/>
            <person name="Chen Z."/>
            <person name="Freedman E."/>
            <person name="Gellesch M."/>
            <person name="Goldberg J."/>
            <person name="Griggs A."/>
            <person name="Gujja S."/>
            <person name="Heilman E.R."/>
            <person name="Heiman D."/>
            <person name="Hepburn T."/>
            <person name="Howarth C."/>
            <person name="Jen D."/>
            <person name="Larson L."/>
            <person name="Mehta T."/>
            <person name="Neiman D."/>
            <person name="Pearson M."/>
            <person name="Roberts A."/>
            <person name="Saif S."/>
            <person name="Shea T."/>
            <person name="Shenoy N."/>
            <person name="Sisk P."/>
            <person name="Stolte C."/>
            <person name="Sykes S."/>
            <person name="Walk T."/>
            <person name="White J."/>
            <person name="Yandava C."/>
            <person name="Haas B."/>
            <person name="Nusbaum C."/>
            <person name="Birren B."/>
        </authorList>
    </citation>
    <scope>NUCLEOTIDE SEQUENCE [LARGE SCALE GENOMIC DNA]</scope>
    <source>
        <strain evidence="4">R3-111a-1</strain>
    </source>
</reference>
<evidence type="ECO:0000313" key="4">
    <source>
        <dbReference type="Proteomes" id="UP000006039"/>
    </source>
</evidence>
<keyword evidence="4" id="KW-1185">Reference proteome</keyword>
<dbReference type="RefSeq" id="XP_009216183.1">
    <property type="nucleotide sequence ID" value="XM_009217919.1"/>
</dbReference>
<organism evidence="2">
    <name type="scientific">Gaeumannomyces tritici (strain R3-111a-1)</name>
    <name type="common">Wheat and barley take-all root rot fungus</name>
    <name type="synonym">Gaeumannomyces graminis var. tritici</name>
    <dbReference type="NCBI Taxonomy" id="644352"/>
    <lineage>
        <taxon>Eukaryota</taxon>
        <taxon>Fungi</taxon>
        <taxon>Dikarya</taxon>
        <taxon>Ascomycota</taxon>
        <taxon>Pezizomycotina</taxon>
        <taxon>Sordariomycetes</taxon>
        <taxon>Sordariomycetidae</taxon>
        <taxon>Magnaporthales</taxon>
        <taxon>Magnaporthaceae</taxon>
        <taxon>Gaeumannomyces</taxon>
    </lineage>
</organism>
<dbReference type="Proteomes" id="UP000006039">
    <property type="component" value="Unassembled WGS sequence"/>
</dbReference>